<dbReference type="PANTHER" id="PTHR12526">
    <property type="entry name" value="GLYCOSYLTRANSFERASE"/>
    <property type="match status" value="1"/>
</dbReference>
<accession>A0A367ZPI1</accession>
<dbReference type="Proteomes" id="UP000252355">
    <property type="component" value="Unassembled WGS sequence"/>
</dbReference>
<sequence>MTANRMVHLHWTHMEETKNVKLDQHHAPTFDRPGHFILVGPLPPPVNGHTLAFQLLVREWTRRQLPAQVIDYSRTFFDCSSSLARPVIRVIDYFFLFPSFLAAIRNAPGGTLYLTLNQAPSGVIRDILFIELARRYKYRVIAHLHGGCYDQVLASLPRWVRTRAIRALSHCEPIILLSNRLRTMLRTFPTLTERAVVVPNGLPFDPPPDRGPKTLSQGQPVKFLYLSHFTESKGWWEVLETIEILARSRPWSLHLTMCGKFFRTPGEERRFASLEEARQAFQDFRQRLSQQFGDRVQVTWHPMVQGQTKEQVLREAHFLLLPTRYPNEGQPLVLIEGLAFGCVLLGPDYRALGDMIRPGESGCLVPPDPAAMAASLISLIDRPEEYHRLSRGALSLFHREFSARRHLDAMVQILVGEDRTSDRTFP</sequence>
<comment type="caution">
    <text evidence="2">The sequence shown here is derived from an EMBL/GenBank/DDBJ whole genome shotgun (WGS) entry which is preliminary data.</text>
</comment>
<dbReference type="GO" id="GO:0016757">
    <property type="term" value="F:glycosyltransferase activity"/>
    <property type="evidence" value="ECO:0007669"/>
    <property type="project" value="InterPro"/>
</dbReference>
<dbReference type="SUPFAM" id="SSF53756">
    <property type="entry name" value="UDP-Glycosyltransferase/glycogen phosphorylase"/>
    <property type="match status" value="1"/>
</dbReference>
<evidence type="ECO:0000313" key="2">
    <source>
        <dbReference type="EMBL" id="RCK80038.1"/>
    </source>
</evidence>
<dbReference type="EMBL" id="QOQW01000008">
    <property type="protein sequence ID" value="RCK80038.1"/>
    <property type="molecule type" value="Genomic_DNA"/>
</dbReference>
<dbReference type="AlphaFoldDB" id="A0A367ZPI1"/>
<dbReference type="InterPro" id="IPR001296">
    <property type="entry name" value="Glyco_trans_1"/>
</dbReference>
<evidence type="ECO:0000313" key="3">
    <source>
        <dbReference type="Proteomes" id="UP000252355"/>
    </source>
</evidence>
<feature type="domain" description="Glycosyl transferase family 1" evidence="1">
    <location>
        <begin position="214"/>
        <end position="393"/>
    </location>
</feature>
<dbReference type="Gene3D" id="3.40.50.2000">
    <property type="entry name" value="Glycogen Phosphorylase B"/>
    <property type="match status" value="1"/>
</dbReference>
<evidence type="ECO:0000259" key="1">
    <source>
        <dbReference type="Pfam" id="PF00534"/>
    </source>
</evidence>
<dbReference type="CDD" id="cd03801">
    <property type="entry name" value="GT4_PimA-like"/>
    <property type="match status" value="1"/>
</dbReference>
<gene>
    <name evidence="2" type="ORF">OZSIB_3542</name>
</gene>
<reference evidence="2 3" key="1">
    <citation type="submission" date="2018-05" db="EMBL/GenBank/DDBJ databases">
        <title>A metagenomic window into the 2 km-deep terrestrial subsurface aquifer revealed taxonomically and functionally diverse microbial community comprising novel uncultured bacterial lineages.</title>
        <authorList>
            <person name="Kadnikov V.V."/>
            <person name="Mardanov A.V."/>
            <person name="Beletsky A.V."/>
            <person name="Banks D."/>
            <person name="Pimenov N.V."/>
            <person name="Frank Y.A."/>
            <person name="Karnachuk O.V."/>
            <person name="Ravin N.V."/>
        </authorList>
    </citation>
    <scope>NUCLEOTIDE SEQUENCE [LARGE SCALE GENOMIC DNA]</scope>
    <source>
        <strain evidence="2">BY5</strain>
    </source>
</reference>
<name>A0A367ZPI1_9BACT</name>
<proteinExistence type="predicted"/>
<protein>
    <submittedName>
        <fullName evidence="2">Glycosyl transferase, group 1</fullName>
    </submittedName>
</protein>
<dbReference type="PANTHER" id="PTHR12526:SF636">
    <property type="entry name" value="BLL3647 PROTEIN"/>
    <property type="match status" value="1"/>
</dbReference>
<dbReference type="Pfam" id="PF00534">
    <property type="entry name" value="Glycos_transf_1"/>
    <property type="match status" value="1"/>
</dbReference>
<keyword evidence="2" id="KW-0808">Transferase</keyword>
<organism evidence="2 3">
    <name type="scientific">Candidatus Ozemobacter sibiricus</name>
    <dbReference type="NCBI Taxonomy" id="2268124"/>
    <lineage>
        <taxon>Bacteria</taxon>
        <taxon>Candidatus Ozemobacteria</taxon>
        <taxon>Candidatus Ozemobacterales</taxon>
        <taxon>Candidatus Ozemobacteraceae</taxon>
        <taxon>Candidatus Ozemobacter</taxon>
    </lineage>
</organism>